<accession>A0A3T0E780</accession>
<sequence>MADQYFDHETACDHETTILREGGRLLNSFNIASVCIF</sequence>
<reference evidence="1 2" key="1">
    <citation type="submission" date="2016-12" db="EMBL/GenBank/DDBJ databases">
        <title>The genome of dimorphic prosthecate Glycocaulis alkaliphilus 6b-8t, isolated from crude oil dictates its adaptability in petroleum environments.</title>
        <authorList>
            <person name="Wu X.-L."/>
            <person name="Geng S."/>
        </authorList>
    </citation>
    <scope>NUCLEOTIDE SEQUENCE [LARGE SCALE GENOMIC DNA]</scope>
    <source>
        <strain evidence="1 2">6B-8</strain>
    </source>
</reference>
<evidence type="ECO:0000313" key="1">
    <source>
        <dbReference type="EMBL" id="AZU03124.1"/>
    </source>
</evidence>
<protein>
    <submittedName>
        <fullName evidence="1">Uncharacterized protein</fullName>
    </submittedName>
</protein>
<dbReference type="Proteomes" id="UP000286954">
    <property type="component" value="Chromosome"/>
</dbReference>
<name>A0A3T0E780_9PROT</name>
<dbReference type="KEGG" id="gak:X907_0577"/>
<keyword evidence="2" id="KW-1185">Reference proteome</keyword>
<dbReference type="EMBL" id="CP018911">
    <property type="protein sequence ID" value="AZU03124.1"/>
    <property type="molecule type" value="Genomic_DNA"/>
</dbReference>
<evidence type="ECO:0000313" key="2">
    <source>
        <dbReference type="Proteomes" id="UP000286954"/>
    </source>
</evidence>
<dbReference type="AlphaFoldDB" id="A0A3T0E780"/>
<proteinExistence type="predicted"/>
<gene>
    <name evidence="1" type="ORF">X907_0577</name>
</gene>
<organism evidence="1 2">
    <name type="scientific">Glycocaulis alkaliphilus</name>
    <dbReference type="NCBI Taxonomy" id="1434191"/>
    <lineage>
        <taxon>Bacteria</taxon>
        <taxon>Pseudomonadati</taxon>
        <taxon>Pseudomonadota</taxon>
        <taxon>Alphaproteobacteria</taxon>
        <taxon>Maricaulales</taxon>
        <taxon>Maricaulaceae</taxon>
        <taxon>Glycocaulis</taxon>
    </lineage>
</organism>